<dbReference type="Pfam" id="PF19516">
    <property type="entry name" value="DUF6049"/>
    <property type="match status" value="1"/>
</dbReference>
<dbReference type="RefSeq" id="WP_323391103.1">
    <property type="nucleotide sequence ID" value="NZ_JBEPDZ010000008.1"/>
</dbReference>
<dbReference type="InterPro" id="IPR010916">
    <property type="entry name" value="TonB_box_CS"/>
</dbReference>
<reference evidence="3 4" key="1">
    <citation type="submission" date="2019-05" db="EMBL/GenBank/DDBJ databases">
        <title>Comparative genomics and metabolomics analyses of clavulanic acid producing Streptomyces species provides insight into specialized metabolism and evolution of beta-lactam biosynthetic gene clusters.</title>
        <authorList>
            <person name="Moore M.A."/>
            <person name="Cruz-Morales P."/>
            <person name="Barona Gomez F."/>
            <person name="Kapil T."/>
        </authorList>
    </citation>
    <scope>NUCLEOTIDE SEQUENCE [LARGE SCALE GENOMIC DNA]</scope>
    <source>
        <strain evidence="3 4">NRRL 5741</strain>
    </source>
</reference>
<gene>
    <name evidence="3" type="ORF">FF041_03495</name>
</gene>
<feature type="transmembrane region" description="Helical" evidence="2">
    <location>
        <begin position="694"/>
        <end position="714"/>
    </location>
</feature>
<sequence>MAEAADFHGTSPSPARRWLRRTASLLIGAPLVAGLLGGPAVTPAHAAVDKASSDSRTVDVSLNTLTPAAPVKGDTLTVSGTVVNEGKQTIHDAEIDLRVGPQVFGRTGIDRATERDGFNAALDGSSIDDKFGVELPKLVPGVSRDFSLTVPVSELGLGADGVYQLGVTLSGRTSQQSFEQVLGIERTFLPWQPEDLEKKTRITYLWPLISSTHLTSETGSDERQTPVFEDESLAEELKPEGRLGQLVSLGRDLPVTWVIDPDLLSTVDAMTGDYKVKSGDDVVAGKNQEIAKAWLSSVQSAVQGEKVIALPFADPDLASLAHRGKDVSGSLRHLQQATAVAASTVETIIHEKPSTDFAWPVNGAIDSSIVDVATSAGADKVIARSDSLRDDLDYTASAARPIGGGTTAVVADVRLSRAFEGDMLRAGRSTLAVQEFLAQTLAVTLQGTDEQRSLVVAPQRTPSVSQAQSMARALEALEPQRWTEPQDLIAASAAKPDDNANTRVPPASRYPAELRKQELPVQAFQDIRTTQNELDNFTVILTQRDRVETPFGRAIDREMSTSWRGNPEAAQLYRDSVRSNLDVLTRQVKLIEKSQITLSGRSATIPVTVQNQLVQGVDHLVLRLSSDNAARLSLGDGDRIADQPIQVQGGHSQSVKFDALANANGQVRMTAQLLTEDGKPYGEPMQFTVKVSEITPTVMLVLAGGVLLLVLAGIRMYTQRKRSAAAQGQPADTEADGTAPDGDDSSNGGTERPEGDIDGPDPGQASDLTPDTGPESDNPSGTGEKVDR</sequence>
<keyword evidence="2" id="KW-0812">Transmembrane</keyword>
<name>A0A646KB22_STRJU</name>
<dbReference type="InterPro" id="IPR046112">
    <property type="entry name" value="DUF6049"/>
</dbReference>
<keyword evidence="2" id="KW-0472">Membrane</keyword>
<keyword evidence="4" id="KW-1185">Reference proteome</keyword>
<accession>A0A646KB22</accession>
<evidence type="ECO:0000256" key="1">
    <source>
        <dbReference type="SAM" id="MobiDB-lite"/>
    </source>
</evidence>
<keyword evidence="2" id="KW-1133">Transmembrane helix</keyword>
<dbReference type="PROSITE" id="PS00430">
    <property type="entry name" value="TONB_DEPENDENT_REC_1"/>
    <property type="match status" value="1"/>
</dbReference>
<comment type="caution">
    <text evidence="3">The sequence shown here is derived from an EMBL/GenBank/DDBJ whole genome shotgun (WGS) entry which is preliminary data.</text>
</comment>
<evidence type="ECO:0000313" key="3">
    <source>
        <dbReference type="EMBL" id="MQS99300.1"/>
    </source>
</evidence>
<proteinExistence type="predicted"/>
<dbReference type="EMBL" id="VCLA01000024">
    <property type="protein sequence ID" value="MQS99300.1"/>
    <property type="molecule type" value="Genomic_DNA"/>
</dbReference>
<dbReference type="AlphaFoldDB" id="A0A646KB22"/>
<evidence type="ECO:0000313" key="4">
    <source>
        <dbReference type="Proteomes" id="UP000419138"/>
    </source>
</evidence>
<protein>
    <submittedName>
        <fullName evidence="3">Uncharacterized protein</fullName>
    </submittedName>
</protein>
<feature type="region of interest" description="Disordered" evidence="1">
    <location>
        <begin position="722"/>
        <end position="788"/>
    </location>
</feature>
<organism evidence="3 4">
    <name type="scientific">Streptomyces jumonjinensis</name>
    <dbReference type="NCBI Taxonomy" id="1945"/>
    <lineage>
        <taxon>Bacteria</taxon>
        <taxon>Bacillati</taxon>
        <taxon>Actinomycetota</taxon>
        <taxon>Actinomycetes</taxon>
        <taxon>Kitasatosporales</taxon>
        <taxon>Streptomycetaceae</taxon>
        <taxon>Streptomyces</taxon>
    </lineage>
</organism>
<dbReference type="Proteomes" id="UP000419138">
    <property type="component" value="Unassembled WGS sequence"/>
</dbReference>
<evidence type="ECO:0000256" key="2">
    <source>
        <dbReference type="SAM" id="Phobius"/>
    </source>
</evidence>